<keyword evidence="7" id="KW-1185">Reference proteome</keyword>
<dbReference type="PANTHER" id="PTHR43537">
    <property type="entry name" value="TRANSCRIPTIONAL REGULATOR, GNTR FAMILY"/>
    <property type="match status" value="1"/>
</dbReference>
<dbReference type="AlphaFoldDB" id="A0A4D7B9G3"/>
<dbReference type="PROSITE" id="PS50949">
    <property type="entry name" value="HTH_GNTR"/>
    <property type="match status" value="1"/>
</dbReference>
<organism evidence="6 7">
    <name type="scientific">Phreatobacter stygius</name>
    <dbReference type="NCBI Taxonomy" id="1940610"/>
    <lineage>
        <taxon>Bacteria</taxon>
        <taxon>Pseudomonadati</taxon>
        <taxon>Pseudomonadota</taxon>
        <taxon>Alphaproteobacteria</taxon>
        <taxon>Hyphomicrobiales</taxon>
        <taxon>Phreatobacteraceae</taxon>
        <taxon>Phreatobacter</taxon>
    </lineage>
</organism>
<dbReference type="InterPro" id="IPR011711">
    <property type="entry name" value="GntR_C"/>
</dbReference>
<accession>A0A4D7B9G3</accession>
<dbReference type="SUPFAM" id="SSF48008">
    <property type="entry name" value="GntR ligand-binding domain-like"/>
    <property type="match status" value="1"/>
</dbReference>
<dbReference type="OrthoDB" id="8680240at2"/>
<feature type="compositionally biased region" description="Basic and acidic residues" evidence="4">
    <location>
        <begin position="1"/>
        <end position="26"/>
    </location>
</feature>
<dbReference type="GO" id="GO:0003677">
    <property type="term" value="F:DNA binding"/>
    <property type="evidence" value="ECO:0007669"/>
    <property type="project" value="UniProtKB-KW"/>
</dbReference>
<dbReference type="InterPro" id="IPR036388">
    <property type="entry name" value="WH-like_DNA-bd_sf"/>
</dbReference>
<keyword evidence="3" id="KW-0804">Transcription</keyword>
<dbReference type="InterPro" id="IPR000524">
    <property type="entry name" value="Tscrpt_reg_HTH_GntR"/>
</dbReference>
<dbReference type="SMART" id="SM00895">
    <property type="entry name" value="FCD"/>
    <property type="match status" value="1"/>
</dbReference>
<evidence type="ECO:0000259" key="5">
    <source>
        <dbReference type="PROSITE" id="PS50949"/>
    </source>
</evidence>
<dbReference type="EMBL" id="CP039690">
    <property type="protein sequence ID" value="QCI67170.1"/>
    <property type="molecule type" value="Genomic_DNA"/>
</dbReference>
<dbReference type="InterPro" id="IPR008920">
    <property type="entry name" value="TF_FadR/GntR_C"/>
</dbReference>
<evidence type="ECO:0000256" key="1">
    <source>
        <dbReference type="ARBA" id="ARBA00023015"/>
    </source>
</evidence>
<feature type="region of interest" description="Disordered" evidence="4">
    <location>
        <begin position="1"/>
        <end position="30"/>
    </location>
</feature>
<keyword evidence="2" id="KW-0238">DNA-binding</keyword>
<evidence type="ECO:0000256" key="4">
    <source>
        <dbReference type="SAM" id="MobiDB-lite"/>
    </source>
</evidence>
<dbReference type="Gene3D" id="1.10.10.10">
    <property type="entry name" value="Winged helix-like DNA-binding domain superfamily/Winged helix DNA-binding domain"/>
    <property type="match status" value="1"/>
</dbReference>
<dbReference type="Proteomes" id="UP000298781">
    <property type="component" value="Chromosome"/>
</dbReference>
<evidence type="ECO:0000313" key="7">
    <source>
        <dbReference type="Proteomes" id="UP000298781"/>
    </source>
</evidence>
<proteinExistence type="predicted"/>
<evidence type="ECO:0000256" key="3">
    <source>
        <dbReference type="ARBA" id="ARBA00023163"/>
    </source>
</evidence>
<sequence length="261" mass="29031">MTGLSHRRETGMADRADDTTADRPDAGKTMADTTYRRLRHDIVAGKLPAGAKLKLEGLTADYAVGMSPLREALTRLMGDLLVVSEGQRGFWVAPLSLDELDDISRVRALIETEALNAAIRNGDAAWEAALTRAFDDLSAVEATLPQTAEPLEPAVLERWEQCNRAFHTALVAASGSPLLIKLRDLLYQQSERYRRVSLNVSRRRRNVHDEHVAIYEAAIARNALRACRMTELHLARTAEEVRRAMQELSEGQAATAEPRRH</sequence>
<dbReference type="InterPro" id="IPR036390">
    <property type="entry name" value="WH_DNA-bd_sf"/>
</dbReference>
<evidence type="ECO:0000313" key="6">
    <source>
        <dbReference type="EMBL" id="QCI67170.1"/>
    </source>
</evidence>
<dbReference type="Pfam" id="PF00392">
    <property type="entry name" value="GntR"/>
    <property type="match status" value="1"/>
</dbReference>
<dbReference type="SUPFAM" id="SSF46785">
    <property type="entry name" value="Winged helix' DNA-binding domain"/>
    <property type="match status" value="1"/>
</dbReference>
<gene>
    <name evidence="6" type="ORF">E8M01_24795</name>
</gene>
<dbReference type="PANTHER" id="PTHR43537:SF20">
    <property type="entry name" value="HTH-TYPE TRANSCRIPTIONAL REPRESSOR GLAR"/>
    <property type="match status" value="1"/>
</dbReference>
<dbReference type="Pfam" id="PF07729">
    <property type="entry name" value="FCD"/>
    <property type="match status" value="1"/>
</dbReference>
<dbReference type="KEGG" id="pstg:E8M01_24795"/>
<feature type="domain" description="HTH gntR-type" evidence="5">
    <location>
        <begin position="28"/>
        <end position="95"/>
    </location>
</feature>
<dbReference type="SMART" id="SM00345">
    <property type="entry name" value="HTH_GNTR"/>
    <property type="match status" value="1"/>
</dbReference>
<reference evidence="6 7" key="1">
    <citation type="submission" date="2019-04" db="EMBL/GenBank/DDBJ databases">
        <title>Phreatobacter aquaticus sp. nov.</title>
        <authorList>
            <person name="Choi A."/>
        </authorList>
    </citation>
    <scope>NUCLEOTIDE SEQUENCE [LARGE SCALE GENOMIC DNA]</scope>
    <source>
        <strain evidence="6 7">KCTC 52518</strain>
    </source>
</reference>
<evidence type="ECO:0000256" key="2">
    <source>
        <dbReference type="ARBA" id="ARBA00023125"/>
    </source>
</evidence>
<dbReference type="Gene3D" id="1.20.120.530">
    <property type="entry name" value="GntR ligand-binding domain-like"/>
    <property type="match status" value="1"/>
</dbReference>
<keyword evidence="1" id="KW-0805">Transcription regulation</keyword>
<name>A0A4D7B9G3_9HYPH</name>
<dbReference type="GO" id="GO:0003700">
    <property type="term" value="F:DNA-binding transcription factor activity"/>
    <property type="evidence" value="ECO:0007669"/>
    <property type="project" value="InterPro"/>
</dbReference>
<protein>
    <submittedName>
        <fullName evidence="6">FCD domain-containing protein</fullName>
    </submittedName>
</protein>